<feature type="domain" description="Cupin type-2" evidence="1">
    <location>
        <begin position="221"/>
        <end position="275"/>
    </location>
</feature>
<dbReference type="AlphaFoldDB" id="W0FME7"/>
<proteinExistence type="predicted"/>
<dbReference type="InterPro" id="IPR013096">
    <property type="entry name" value="Cupin_2"/>
</dbReference>
<dbReference type="PANTHER" id="PTHR36114">
    <property type="entry name" value="16.7 KDA PROTEIN IN WHIE LOCUS"/>
    <property type="match status" value="1"/>
</dbReference>
<dbReference type="SUPFAM" id="SSF51182">
    <property type="entry name" value="RmlC-like cupins"/>
    <property type="match status" value="2"/>
</dbReference>
<dbReference type="Pfam" id="PF07883">
    <property type="entry name" value="Cupin_2"/>
    <property type="match status" value="1"/>
</dbReference>
<dbReference type="InterPro" id="IPR014710">
    <property type="entry name" value="RmlC-like_jellyroll"/>
</dbReference>
<reference evidence="2" key="1">
    <citation type="journal article" date="2013" name="PLoS ONE">
        <title>Metagenomic insights into the carbohydrate-active enzymes carried by the microorganisms adhering to solid digesta in the rumen of cows.</title>
        <authorList>
            <person name="Wang L."/>
            <person name="Hatem A."/>
            <person name="Catalyurek U.V."/>
            <person name="Morrison M."/>
            <person name="Yu Z."/>
        </authorList>
    </citation>
    <scope>NUCLEOTIDE SEQUENCE</scope>
</reference>
<evidence type="ECO:0000313" key="2">
    <source>
        <dbReference type="EMBL" id="AHF23952.1"/>
    </source>
</evidence>
<dbReference type="InterPro" id="IPR052044">
    <property type="entry name" value="PKS_Associated_Protein"/>
</dbReference>
<evidence type="ECO:0000259" key="1">
    <source>
        <dbReference type="Pfam" id="PF07883"/>
    </source>
</evidence>
<dbReference type="EMBL" id="KC246780">
    <property type="protein sequence ID" value="AHF23952.1"/>
    <property type="molecule type" value="Genomic_DNA"/>
</dbReference>
<dbReference type="PANTHER" id="PTHR36114:SF1">
    <property type="entry name" value="16.7 KDA PROTEIN IN WHIE LOCUS"/>
    <property type="match status" value="1"/>
</dbReference>
<dbReference type="Gene3D" id="2.60.120.10">
    <property type="entry name" value="Jelly Rolls"/>
    <property type="match status" value="2"/>
</dbReference>
<dbReference type="InterPro" id="IPR011051">
    <property type="entry name" value="RmlC_Cupin_sf"/>
</dbReference>
<accession>W0FME7</accession>
<protein>
    <recommendedName>
        <fullName evidence="1">Cupin type-2 domain-containing protein</fullName>
    </recommendedName>
</protein>
<organism evidence="2">
    <name type="scientific">uncultured bacterium Contig19</name>
    <dbReference type="NCBI Taxonomy" id="1393523"/>
    <lineage>
        <taxon>Bacteria</taxon>
        <taxon>environmental samples</taxon>
    </lineage>
</organism>
<sequence length="312" mass="35107">MTHPALQAKAFVTHTDDHEWIEISEGFRVKRLLTAEGVRAAGTEAKSVTGNVEYFAGVAQLDPGASLPVRKYNLAICTHILKGQVWARLGRQRLELAAEASNYFPVGAPWAYEASGDEGVEFLYTFTTENEIGENLAWEDVPEEEYKAYYQPNCPSNLMTPGMEGEGFRWACAGDADPYIMVEAAQGQYRSLSFQAYYDAEKGAPEMWWGRTFLRSNCRYTPHYHEQSEFFFFLQGEGTMYAGDGIYKVRPGSMVYAPRNCMHGMVNDAIEPLMAIYCCNTEVTGNAYVRYELADVPLVIPTDRTNMLLSDF</sequence>
<name>W0FME7_9BACT</name>